<dbReference type="RefSeq" id="WP_249321684.1">
    <property type="nucleotide sequence ID" value="NZ_CP060632.1"/>
</dbReference>
<feature type="coiled-coil region" evidence="1">
    <location>
        <begin position="786"/>
        <end position="910"/>
    </location>
</feature>
<gene>
    <name evidence="2" type="ORF">H9Q76_03745</name>
</gene>
<name>A0A7G9FPC3_9FIRM</name>
<evidence type="ECO:0008006" key="4">
    <source>
        <dbReference type="Google" id="ProtNLM"/>
    </source>
</evidence>
<evidence type="ECO:0000313" key="2">
    <source>
        <dbReference type="EMBL" id="QNM00405.1"/>
    </source>
</evidence>
<dbReference type="KEGG" id="wcp:H9Q76_03745"/>
<sequence length="1466" mass="170066">MPSINRIRVNNVKYNFGTQYYDDFTMRMYGKNTLYDLANGGGKSVLMLLLMQNMIPNCTLDEKQPIEKLFRTGNGNTTIHSLVEWKLDEQDRKEGYRYMTTGFCARKAKDVEGETAKKDVAAIEYFNYCIFYREYNKNDIINLPLSKDKERITFQGLRNYLKELEHRDMSLKVCIFDRKGEYQRFISGYGLHESQWEIIRGINKTEGHVRTYFETNYKTTRKVVEDLLIEGIIEKAYAVKTMRDGEDSDTMAKMLMDIKEQLTILAKKKKDITSYDHQAELIEVLRDKVASFMSLYQEQTNMEKLLADICVTGEEFVKNDAETLEKLEQTRNEKRAAKDDQRKRMECLKVARDKRHLEQLYGQIKQAEKQLELEQSRLETEQAEFAKKESINEYLEYVDDRRKKDELEAWVKAQMNASAFDETQLYTYAYNIKMRMDVQMTNLRNQIAADTEELKREVAKQKYNEKMLAEMQVQQAVYEHSKQEAETQIRQLSEQLSAIRMEMNEIRFTKVDEQLAESKELLASLQEQQTQEEALVADCRKKEEAQKERLMQLRLQQAENEKQLAELLTKEQAFEEAAEKLHKIQTIYGASEMEALSDVLADRIRDAVLKIEALKKQGVECAKNAERLAEGRLIGVSEAAKKVLDYIETRHGSAAMYGMDYVSALPADKQAAVLSANPQLVYGIVAEDYDTLAEDPNIRTIDTGEVPVYIYDRDRMEDMAMHLGDNVFAVSATPEYLLDAETISTLVAKERQRETEIGDQLAMQEEMLSAYREDQAFLIRLSDRDLLEAGKRLADARKTATELETQLTACMDELEIIRKKIAASKEKQENCKQEYEACIQDVNRLYTVEQLTSVIATQEQRQAEAEKALERLEEQKASFVAQGGDSRLDTEQTEAKIRFMQEQLDTLVREWKDNYESYYNVDQEYEVLTISDEDLRARFRTMVDENRGDMRAMEDKQLVIATLLASMEKSRKSIERRGVDFKELADLESRNLLYFSDDAVLTVCRENIAQTKEQLKKEERQLSEIRSKADKLDGSIQYAIENIQNGYGSYEEVDASESEIIASLESGQTLLARLEAEAKACDEEYRTYEKRQRYMTDLYKDVKRIVTTHEISLEDATPMLEDKETLREMFESQLMNFDRTCKQLDRAKNELLKFKGNTAQAFDEMHAYELAGTIRDDVRIPENYAEAKALVDNLESMVGYVRLERDRVEKSLTDMEGLKANFEEQCLQRCLDVRTELDKLPKLSRIIMEDEVIQMVGLQVPYVKDEFLKQRMSDYVDRIVAQADDYEQDRDRMKFIRNSLTLKKLFSVIVTDMNAIKLSLYKRERIKEQSRYLKYEEAVGSTGQSQGIYIQFLISIINYISGMYRIGNEDTGTKTIFIDNPFGAAKDVYIWEPIFALLAANHVQLIVPARGATPAITGRFDVNYILGQQMAGGKQLTVVVDYTSKVEQEELVYQDLEYEQVSFDFI</sequence>
<feature type="coiled-coil region" evidence="1">
    <location>
        <begin position="317"/>
        <end position="384"/>
    </location>
</feature>
<organism evidence="2 3">
    <name type="scientific">Wujia chipingensis</name>
    <dbReference type="NCBI Taxonomy" id="2763670"/>
    <lineage>
        <taxon>Bacteria</taxon>
        <taxon>Bacillati</taxon>
        <taxon>Bacillota</taxon>
        <taxon>Clostridia</taxon>
        <taxon>Lachnospirales</taxon>
        <taxon>Lachnospiraceae</taxon>
        <taxon>Wujia</taxon>
    </lineage>
</organism>
<evidence type="ECO:0000313" key="3">
    <source>
        <dbReference type="Proteomes" id="UP000515819"/>
    </source>
</evidence>
<proteinExistence type="predicted"/>
<accession>A0A7G9FPC3</accession>
<feature type="coiled-coil region" evidence="1">
    <location>
        <begin position="1064"/>
        <end position="1091"/>
    </location>
</feature>
<keyword evidence="3" id="KW-1185">Reference proteome</keyword>
<keyword evidence="1" id="KW-0175">Coiled coil</keyword>
<feature type="coiled-coil region" evidence="1">
    <location>
        <begin position="440"/>
        <end position="570"/>
    </location>
</feature>
<reference evidence="2 3" key="1">
    <citation type="submission" date="2020-08" db="EMBL/GenBank/DDBJ databases">
        <authorList>
            <person name="Liu C."/>
            <person name="Sun Q."/>
        </authorList>
    </citation>
    <scope>NUCLEOTIDE SEQUENCE [LARGE SCALE GENOMIC DNA]</scope>
    <source>
        <strain evidence="2 3">NSJ-4</strain>
    </source>
</reference>
<dbReference type="Proteomes" id="UP000515819">
    <property type="component" value="Chromosome"/>
</dbReference>
<protein>
    <recommendedName>
        <fullName evidence="4">Chromosome segregation ATPase</fullName>
    </recommendedName>
</protein>
<feature type="coiled-coil region" evidence="1">
    <location>
        <begin position="1001"/>
        <end position="1035"/>
    </location>
</feature>
<evidence type="ECO:0000256" key="1">
    <source>
        <dbReference type="SAM" id="Coils"/>
    </source>
</evidence>
<dbReference type="EMBL" id="CP060632">
    <property type="protein sequence ID" value="QNM00405.1"/>
    <property type="molecule type" value="Genomic_DNA"/>
</dbReference>